<name>A0A2P6PN19_ROSCH</name>
<reference evidence="3 4" key="1">
    <citation type="journal article" date="2018" name="Nat. Genet.">
        <title>The Rosa genome provides new insights in the design of modern roses.</title>
        <authorList>
            <person name="Bendahmane M."/>
        </authorList>
    </citation>
    <scope>NUCLEOTIDE SEQUENCE [LARGE SCALE GENOMIC DNA]</scope>
    <source>
        <strain evidence="4">cv. Old Blush</strain>
    </source>
</reference>
<dbReference type="Gramene" id="PRQ23324">
    <property type="protein sequence ID" value="PRQ23324"/>
    <property type="gene ID" value="RchiOBHm_Chr6g0260101"/>
</dbReference>
<evidence type="ECO:0000313" key="4">
    <source>
        <dbReference type="Proteomes" id="UP000238479"/>
    </source>
</evidence>
<accession>A0A2P6PN19</accession>
<keyword evidence="2" id="KW-0472">Membrane</keyword>
<proteinExistence type="predicted"/>
<dbReference type="Proteomes" id="UP000238479">
    <property type="component" value="Chromosome 6"/>
</dbReference>
<gene>
    <name evidence="3" type="ORF">RchiOBHm_Chr6g0260101</name>
</gene>
<evidence type="ECO:0000256" key="2">
    <source>
        <dbReference type="SAM" id="Phobius"/>
    </source>
</evidence>
<sequence>MAAKDVTRGTKRLLQQSAADRVDQGRTEYSHIRSKRLKTMFRPAVGEGSYRCRSESESAVMQKRNGWKVSEYLPGWSCFVFSLLLLEVAGVLI</sequence>
<organism evidence="3 4">
    <name type="scientific">Rosa chinensis</name>
    <name type="common">China rose</name>
    <dbReference type="NCBI Taxonomy" id="74649"/>
    <lineage>
        <taxon>Eukaryota</taxon>
        <taxon>Viridiplantae</taxon>
        <taxon>Streptophyta</taxon>
        <taxon>Embryophyta</taxon>
        <taxon>Tracheophyta</taxon>
        <taxon>Spermatophyta</taxon>
        <taxon>Magnoliopsida</taxon>
        <taxon>eudicotyledons</taxon>
        <taxon>Gunneridae</taxon>
        <taxon>Pentapetalae</taxon>
        <taxon>rosids</taxon>
        <taxon>fabids</taxon>
        <taxon>Rosales</taxon>
        <taxon>Rosaceae</taxon>
        <taxon>Rosoideae</taxon>
        <taxon>Rosoideae incertae sedis</taxon>
        <taxon>Rosa</taxon>
    </lineage>
</organism>
<protein>
    <submittedName>
        <fullName evidence="3">Uncharacterized protein</fullName>
    </submittedName>
</protein>
<dbReference type="AlphaFoldDB" id="A0A2P6PN19"/>
<comment type="caution">
    <text evidence="3">The sequence shown here is derived from an EMBL/GenBank/DDBJ whole genome shotgun (WGS) entry which is preliminary data.</text>
</comment>
<dbReference type="EMBL" id="PDCK01000044">
    <property type="protein sequence ID" value="PRQ23324.1"/>
    <property type="molecule type" value="Genomic_DNA"/>
</dbReference>
<evidence type="ECO:0000313" key="3">
    <source>
        <dbReference type="EMBL" id="PRQ23324.1"/>
    </source>
</evidence>
<keyword evidence="4" id="KW-1185">Reference proteome</keyword>
<feature type="region of interest" description="Disordered" evidence="1">
    <location>
        <begin position="1"/>
        <end position="27"/>
    </location>
</feature>
<evidence type="ECO:0000256" key="1">
    <source>
        <dbReference type="SAM" id="MobiDB-lite"/>
    </source>
</evidence>
<keyword evidence="2" id="KW-1133">Transmembrane helix</keyword>
<feature type="transmembrane region" description="Helical" evidence="2">
    <location>
        <begin position="73"/>
        <end position="92"/>
    </location>
</feature>
<keyword evidence="2" id="KW-0812">Transmembrane</keyword>